<proteinExistence type="predicted"/>
<protein>
    <submittedName>
        <fullName evidence="2">Calcium-binding protein</fullName>
    </submittedName>
</protein>
<comment type="caution">
    <text evidence="2">The sequence shown here is derived from an EMBL/GenBank/DDBJ whole genome shotgun (WGS) entry which is preliminary data.</text>
</comment>
<keyword evidence="3" id="KW-1185">Reference proteome</keyword>
<dbReference type="SUPFAM" id="SSF51120">
    <property type="entry name" value="beta-Roll"/>
    <property type="match status" value="1"/>
</dbReference>
<dbReference type="RefSeq" id="WP_016962422.1">
    <property type="nucleotide sequence ID" value="NZ_AJWN02000070.1"/>
</dbReference>
<evidence type="ECO:0000313" key="2">
    <source>
        <dbReference type="EMBL" id="OEE60073.1"/>
    </source>
</evidence>
<accession>A0A1E5C3K1</accession>
<dbReference type="InterPro" id="IPR001343">
    <property type="entry name" value="Hemolysn_Ca-bd"/>
</dbReference>
<sequence length="249" mass="27243">MSVVSNEAIEILGESDVDFLYGSTQDDYFDLQRDNDDLTIVGFSGHDTMYAGRGDDILVGGAGNDFLFASFGSNSLRGGTGDDYILSKIDPDQDRGNYRDVMQGGIGDDTLSSESSQNCTMYGGKGDDFFSFRDLGAAESGVSFCIGGQGADSFNFFEFEESDDVDPSNTVVRITDFEVGVDKLAFHFYGNEYLTNQDTSFIVTQQGANMLINFQDKVTIVLHSIDSTNVTTSDLFRNDDLEPINPILF</sequence>
<reference evidence="2 3" key="1">
    <citation type="journal article" date="2012" name="Science">
        <title>Ecological populations of bacteria act as socially cohesive units of antibiotic production and resistance.</title>
        <authorList>
            <person name="Cordero O.X."/>
            <person name="Wildschutte H."/>
            <person name="Kirkup B."/>
            <person name="Proehl S."/>
            <person name="Ngo L."/>
            <person name="Hussain F."/>
            <person name="Le Roux F."/>
            <person name="Mincer T."/>
            <person name="Polz M.F."/>
        </authorList>
    </citation>
    <scope>NUCLEOTIDE SEQUENCE [LARGE SCALE GENOMIC DNA]</scope>
    <source>
        <strain evidence="2 3">FF-454</strain>
    </source>
</reference>
<keyword evidence="1" id="KW-0106">Calcium</keyword>
<dbReference type="EMBL" id="AJWN02000070">
    <property type="protein sequence ID" value="OEE60073.1"/>
    <property type="molecule type" value="Genomic_DNA"/>
</dbReference>
<dbReference type="Gene3D" id="2.150.10.10">
    <property type="entry name" value="Serralysin-like metalloprotease, C-terminal"/>
    <property type="match status" value="2"/>
</dbReference>
<gene>
    <name evidence="2" type="ORF">A1OK_12230</name>
</gene>
<evidence type="ECO:0000256" key="1">
    <source>
        <dbReference type="ARBA" id="ARBA00022837"/>
    </source>
</evidence>
<dbReference type="InterPro" id="IPR011049">
    <property type="entry name" value="Serralysin-like_metalloprot_C"/>
</dbReference>
<name>A0A1E5C3K1_9GAMM</name>
<dbReference type="Proteomes" id="UP000095039">
    <property type="component" value="Unassembled WGS sequence"/>
</dbReference>
<evidence type="ECO:0000313" key="3">
    <source>
        <dbReference type="Proteomes" id="UP000095039"/>
    </source>
</evidence>
<dbReference type="GO" id="GO:0005509">
    <property type="term" value="F:calcium ion binding"/>
    <property type="evidence" value="ECO:0007669"/>
    <property type="project" value="InterPro"/>
</dbReference>
<dbReference type="Pfam" id="PF00353">
    <property type="entry name" value="HemolysinCabind"/>
    <property type="match status" value="3"/>
</dbReference>
<dbReference type="AlphaFoldDB" id="A0A1E5C3K1"/>
<organism evidence="2 3">
    <name type="scientific">Enterovibrio norvegicus FF-454</name>
    <dbReference type="NCBI Taxonomy" id="1185651"/>
    <lineage>
        <taxon>Bacteria</taxon>
        <taxon>Pseudomonadati</taxon>
        <taxon>Pseudomonadota</taxon>
        <taxon>Gammaproteobacteria</taxon>
        <taxon>Vibrionales</taxon>
        <taxon>Vibrionaceae</taxon>
        <taxon>Enterovibrio</taxon>
    </lineage>
</organism>
<dbReference type="PRINTS" id="PR00313">
    <property type="entry name" value="CABNDNGRPT"/>
</dbReference>